<evidence type="ECO:0000313" key="1">
    <source>
        <dbReference type="EMBL" id="QDT21241.1"/>
    </source>
</evidence>
<dbReference type="InterPro" id="IPR001611">
    <property type="entry name" value="Leu-rich_rpt"/>
</dbReference>
<organism evidence="1 2">
    <name type="scientific">Gimesia chilikensis</name>
    <dbReference type="NCBI Taxonomy" id="2605989"/>
    <lineage>
        <taxon>Bacteria</taxon>
        <taxon>Pseudomonadati</taxon>
        <taxon>Planctomycetota</taxon>
        <taxon>Planctomycetia</taxon>
        <taxon>Planctomycetales</taxon>
        <taxon>Planctomycetaceae</taxon>
        <taxon>Gimesia</taxon>
    </lineage>
</organism>
<name>A0A517PPE0_9PLAN</name>
<dbReference type="PANTHER" id="PTHR12904">
    <property type="match status" value="1"/>
</dbReference>
<sequence>MKWSQETFTSKLVWGLAFSLTILLVTGCGNKSDSNSKAATEFVLKLGGKVVPVHSDLPIETAADIPESGFAVREIDLTNAKLKNIDLQKLSDLPYLETLNLHGTNLTDKGLVLIQDLPRLKSLELSYTRVSDAEVSKLTRFPKLKKIFLYGTVIKPQTIDDLKSNLGGATVYK</sequence>
<protein>
    <submittedName>
        <fullName evidence="1">Leucine Rich repeats (2 copies)</fullName>
    </submittedName>
</protein>
<accession>A0A517PPE0</accession>
<keyword evidence="2" id="KW-1185">Reference proteome</keyword>
<reference evidence="1 2" key="1">
    <citation type="submission" date="2019-02" db="EMBL/GenBank/DDBJ databases">
        <title>Deep-cultivation of Planctomycetes and their phenomic and genomic characterization uncovers novel biology.</title>
        <authorList>
            <person name="Wiegand S."/>
            <person name="Jogler M."/>
            <person name="Boedeker C."/>
            <person name="Pinto D."/>
            <person name="Vollmers J."/>
            <person name="Rivas-Marin E."/>
            <person name="Kohn T."/>
            <person name="Peeters S.H."/>
            <person name="Heuer A."/>
            <person name="Rast P."/>
            <person name="Oberbeckmann S."/>
            <person name="Bunk B."/>
            <person name="Jeske O."/>
            <person name="Meyerdierks A."/>
            <person name="Storesund J.E."/>
            <person name="Kallscheuer N."/>
            <person name="Luecker S."/>
            <person name="Lage O.M."/>
            <person name="Pohl T."/>
            <person name="Merkel B.J."/>
            <person name="Hornburger P."/>
            <person name="Mueller R.-W."/>
            <person name="Bruemmer F."/>
            <person name="Labrenz M."/>
            <person name="Spormann A.M."/>
            <person name="Op den Camp H."/>
            <person name="Overmann J."/>
            <person name="Amann R."/>
            <person name="Jetten M.S.M."/>
            <person name="Mascher T."/>
            <person name="Medema M.H."/>
            <person name="Devos D.P."/>
            <person name="Kaster A.-K."/>
            <person name="Ovreas L."/>
            <person name="Rohde M."/>
            <person name="Galperin M.Y."/>
            <person name="Jogler C."/>
        </authorList>
    </citation>
    <scope>NUCLEOTIDE SEQUENCE [LARGE SCALE GENOMIC DNA]</scope>
    <source>
        <strain evidence="1 2">HG66A1</strain>
    </source>
</reference>
<dbReference type="AlphaFoldDB" id="A0A517PPE0"/>
<evidence type="ECO:0000313" key="2">
    <source>
        <dbReference type="Proteomes" id="UP000320421"/>
    </source>
</evidence>
<dbReference type="InterPro" id="IPR051341">
    <property type="entry name" value="Zyg-11_UBL_adapter"/>
</dbReference>
<dbReference type="Gene3D" id="3.80.10.10">
    <property type="entry name" value="Ribonuclease Inhibitor"/>
    <property type="match status" value="1"/>
</dbReference>
<dbReference type="PANTHER" id="PTHR12904:SF23">
    <property type="entry name" value="PROTEIN ZER-1 HOMOLOG"/>
    <property type="match status" value="1"/>
</dbReference>
<accession>A0A5A8BFE8</accession>
<gene>
    <name evidence="1" type="ORF">HG66A1_30400</name>
</gene>
<dbReference type="Proteomes" id="UP000320421">
    <property type="component" value="Chromosome"/>
</dbReference>
<proteinExistence type="predicted"/>
<dbReference type="SUPFAM" id="SSF52047">
    <property type="entry name" value="RNI-like"/>
    <property type="match status" value="1"/>
</dbReference>
<dbReference type="EMBL" id="CP036266">
    <property type="protein sequence ID" value="QDT21241.1"/>
    <property type="molecule type" value="Genomic_DNA"/>
</dbReference>
<dbReference type="InterPro" id="IPR032675">
    <property type="entry name" value="LRR_dom_sf"/>
</dbReference>
<dbReference type="Pfam" id="PF13855">
    <property type="entry name" value="LRR_8"/>
    <property type="match status" value="1"/>
</dbReference>
<dbReference type="OrthoDB" id="289529at2"/>
<dbReference type="RefSeq" id="WP_145185248.1">
    <property type="nucleotide sequence ID" value="NZ_CP036266.1"/>
</dbReference>
<dbReference type="PROSITE" id="PS51257">
    <property type="entry name" value="PROKAR_LIPOPROTEIN"/>
    <property type="match status" value="1"/>
</dbReference>